<comment type="similarity">
    <text evidence="1">Belongs to the short-chain dehydrogenases/reductases (SDR) family.</text>
</comment>
<sequence length="228" mass="23776">MSGVAFIVGFGKGVGSAVAAKFKSEGFAVAVASRSLVPGEVEKEHGYLGVKLDASQSDQVAAGFARVEKAIGPANVVVYNASAFASAPGGKADPLSLSGEDFLQGVSVGGIGAYYVAQHANGGFTRLENTSHPLPPRVFIATGNALPWVQPPLPHLLGVSTGKKALANIVESCATAYADTGKRFYYAYEVSPQGGLVRSPDPSTHAKVFWGLYNLKEQGDWAVKFTKE</sequence>
<evidence type="ECO:0000313" key="4">
    <source>
        <dbReference type="Proteomes" id="UP000054248"/>
    </source>
</evidence>
<keyword evidence="2" id="KW-0560">Oxidoreductase</keyword>
<reference evidence="4" key="2">
    <citation type="submission" date="2015-01" db="EMBL/GenBank/DDBJ databases">
        <title>Evolutionary Origins and Diversification of the Mycorrhizal Mutualists.</title>
        <authorList>
            <consortium name="DOE Joint Genome Institute"/>
            <consortium name="Mycorrhizal Genomics Consortium"/>
            <person name="Kohler A."/>
            <person name="Kuo A."/>
            <person name="Nagy L.G."/>
            <person name="Floudas D."/>
            <person name="Copeland A."/>
            <person name="Barry K.W."/>
            <person name="Cichocki N."/>
            <person name="Veneault-Fourrey C."/>
            <person name="LaButti K."/>
            <person name="Lindquist E.A."/>
            <person name="Lipzen A."/>
            <person name="Lundell T."/>
            <person name="Morin E."/>
            <person name="Murat C."/>
            <person name="Riley R."/>
            <person name="Ohm R."/>
            <person name="Sun H."/>
            <person name="Tunlid A."/>
            <person name="Henrissat B."/>
            <person name="Grigoriev I.V."/>
            <person name="Hibbett D.S."/>
            <person name="Martin F."/>
        </authorList>
    </citation>
    <scope>NUCLEOTIDE SEQUENCE [LARGE SCALE GENOMIC DNA]</scope>
    <source>
        <strain evidence="4">MUT 4182</strain>
    </source>
</reference>
<accession>A0A0C3KAW8</accession>
<evidence type="ECO:0000313" key="3">
    <source>
        <dbReference type="EMBL" id="KIO18568.1"/>
    </source>
</evidence>
<dbReference type="Proteomes" id="UP000054248">
    <property type="component" value="Unassembled WGS sequence"/>
</dbReference>
<name>A0A0C3KAW8_9AGAM</name>
<dbReference type="EMBL" id="KN823277">
    <property type="protein sequence ID" value="KIO18568.1"/>
    <property type="molecule type" value="Genomic_DNA"/>
</dbReference>
<dbReference type="Pfam" id="PF00106">
    <property type="entry name" value="adh_short"/>
    <property type="match status" value="1"/>
</dbReference>
<evidence type="ECO:0000256" key="2">
    <source>
        <dbReference type="ARBA" id="ARBA00023002"/>
    </source>
</evidence>
<dbReference type="GO" id="GO:0016491">
    <property type="term" value="F:oxidoreductase activity"/>
    <property type="evidence" value="ECO:0007669"/>
    <property type="project" value="UniProtKB-KW"/>
</dbReference>
<gene>
    <name evidence="3" type="ORF">M407DRAFT_246451</name>
</gene>
<dbReference type="InterPro" id="IPR002347">
    <property type="entry name" value="SDR_fam"/>
</dbReference>
<evidence type="ECO:0008006" key="5">
    <source>
        <dbReference type="Google" id="ProtNLM"/>
    </source>
</evidence>
<keyword evidence="4" id="KW-1185">Reference proteome</keyword>
<evidence type="ECO:0000256" key="1">
    <source>
        <dbReference type="ARBA" id="ARBA00006484"/>
    </source>
</evidence>
<dbReference type="STRING" id="1051891.A0A0C3KAW8"/>
<dbReference type="HOGENOM" id="CLU_103010_1_0_1"/>
<protein>
    <recommendedName>
        <fullName evidence="5">NAD(P)-binding protein</fullName>
    </recommendedName>
</protein>
<dbReference type="InterPro" id="IPR036291">
    <property type="entry name" value="NAD(P)-bd_dom_sf"/>
</dbReference>
<dbReference type="PRINTS" id="PR00081">
    <property type="entry name" value="GDHRDH"/>
</dbReference>
<dbReference type="AlphaFoldDB" id="A0A0C3KAW8"/>
<proteinExistence type="inferred from homology"/>
<dbReference type="PANTHER" id="PTHR43669">
    <property type="entry name" value="5-KETO-D-GLUCONATE 5-REDUCTASE"/>
    <property type="match status" value="1"/>
</dbReference>
<dbReference type="Gene3D" id="3.40.50.720">
    <property type="entry name" value="NAD(P)-binding Rossmann-like Domain"/>
    <property type="match status" value="1"/>
</dbReference>
<dbReference type="PANTHER" id="PTHR43669:SF4">
    <property type="entry name" value="SHORT-CHAIN DEHYDROGENASE"/>
    <property type="match status" value="1"/>
</dbReference>
<reference evidence="3 4" key="1">
    <citation type="submission" date="2014-04" db="EMBL/GenBank/DDBJ databases">
        <authorList>
            <consortium name="DOE Joint Genome Institute"/>
            <person name="Kuo A."/>
            <person name="Girlanda M."/>
            <person name="Perotto S."/>
            <person name="Kohler A."/>
            <person name="Nagy L.G."/>
            <person name="Floudas D."/>
            <person name="Copeland A."/>
            <person name="Barry K.W."/>
            <person name="Cichocki N."/>
            <person name="Veneault-Fourrey C."/>
            <person name="LaButti K."/>
            <person name="Lindquist E.A."/>
            <person name="Lipzen A."/>
            <person name="Lundell T."/>
            <person name="Morin E."/>
            <person name="Murat C."/>
            <person name="Sun H."/>
            <person name="Tunlid A."/>
            <person name="Henrissat B."/>
            <person name="Grigoriev I.V."/>
            <person name="Hibbett D.S."/>
            <person name="Martin F."/>
            <person name="Nordberg H.P."/>
            <person name="Cantor M.N."/>
            <person name="Hua S.X."/>
        </authorList>
    </citation>
    <scope>NUCLEOTIDE SEQUENCE [LARGE SCALE GENOMIC DNA]</scope>
    <source>
        <strain evidence="3 4">MUT 4182</strain>
    </source>
</reference>
<dbReference type="OrthoDB" id="5336600at2759"/>
<dbReference type="SUPFAM" id="SSF51735">
    <property type="entry name" value="NAD(P)-binding Rossmann-fold domains"/>
    <property type="match status" value="1"/>
</dbReference>
<organism evidence="3 4">
    <name type="scientific">Tulasnella calospora MUT 4182</name>
    <dbReference type="NCBI Taxonomy" id="1051891"/>
    <lineage>
        <taxon>Eukaryota</taxon>
        <taxon>Fungi</taxon>
        <taxon>Dikarya</taxon>
        <taxon>Basidiomycota</taxon>
        <taxon>Agaricomycotina</taxon>
        <taxon>Agaricomycetes</taxon>
        <taxon>Cantharellales</taxon>
        <taxon>Tulasnellaceae</taxon>
        <taxon>Tulasnella</taxon>
    </lineage>
</organism>